<dbReference type="EMBL" id="BQFW01000002">
    <property type="protein sequence ID" value="GJJ68988.1"/>
    <property type="molecule type" value="Genomic_DNA"/>
</dbReference>
<keyword evidence="3" id="KW-1185">Reference proteome</keyword>
<dbReference type="Proteomes" id="UP000827284">
    <property type="component" value="Unassembled WGS sequence"/>
</dbReference>
<reference evidence="2" key="2">
    <citation type="journal article" date="2022" name="Microbiol. Resour. Announc.">
        <title>Whole-Genome Sequence of Entomortierella parvispora E1425, a Mucoromycotan Fungus Associated with Burkholderiaceae-Related Endosymbiotic Bacteria.</title>
        <authorList>
            <person name="Herlambang A."/>
            <person name="Guo Y."/>
            <person name="Takashima Y."/>
            <person name="Narisawa K."/>
            <person name="Ohta H."/>
            <person name="Nishizawa T."/>
        </authorList>
    </citation>
    <scope>NUCLEOTIDE SEQUENCE</scope>
    <source>
        <strain evidence="2">E1425</strain>
    </source>
</reference>
<name>A0A9P3H2N7_9FUNG</name>
<proteinExistence type="predicted"/>
<dbReference type="OrthoDB" id="20403at2759"/>
<comment type="caution">
    <text evidence="2">The sequence shown here is derived from an EMBL/GenBank/DDBJ whole genome shotgun (WGS) entry which is preliminary data.</text>
</comment>
<evidence type="ECO:0000256" key="1">
    <source>
        <dbReference type="SAM" id="MobiDB-lite"/>
    </source>
</evidence>
<feature type="compositionally biased region" description="Basic residues" evidence="1">
    <location>
        <begin position="154"/>
        <end position="164"/>
    </location>
</feature>
<feature type="region of interest" description="Disordered" evidence="1">
    <location>
        <begin position="127"/>
        <end position="164"/>
    </location>
</feature>
<evidence type="ECO:0000313" key="3">
    <source>
        <dbReference type="Proteomes" id="UP000827284"/>
    </source>
</evidence>
<dbReference type="PANTHER" id="PTHR13582">
    <property type="entry name" value="M-PHASE PHOSPHOPROTEIN 6"/>
    <property type="match status" value="1"/>
</dbReference>
<reference evidence="2" key="1">
    <citation type="submission" date="2021-11" db="EMBL/GenBank/DDBJ databases">
        <authorList>
            <person name="Herlambang A."/>
            <person name="Guo Y."/>
            <person name="Takashima Y."/>
            <person name="Nishizawa T."/>
        </authorList>
    </citation>
    <scope>NUCLEOTIDE SEQUENCE</scope>
    <source>
        <strain evidence="2">E1425</strain>
    </source>
</reference>
<accession>A0A9P3H2N7</accession>
<dbReference type="AlphaFoldDB" id="A0A9P3H2N7"/>
<sequence>MADNIHKKALSGKLLTMKFMQRQQEQETRKKLEQEQVRVVTEAHWVLDRKGEEAPKPKFQVEIEPSFLQMDSVERSSVGRVSFQKFNENVEKTATKVVGQQQLDRELKRERQMEVGDEEMAKELALSNKAKKAKTSLNSISGGGSGNSGEKKKFSNRRVVKSKN</sequence>
<organism evidence="2 3">
    <name type="scientific">Entomortierella parvispora</name>
    <dbReference type="NCBI Taxonomy" id="205924"/>
    <lineage>
        <taxon>Eukaryota</taxon>
        <taxon>Fungi</taxon>
        <taxon>Fungi incertae sedis</taxon>
        <taxon>Mucoromycota</taxon>
        <taxon>Mortierellomycotina</taxon>
        <taxon>Mortierellomycetes</taxon>
        <taxon>Mortierellales</taxon>
        <taxon>Mortierellaceae</taxon>
        <taxon>Entomortierella</taxon>
    </lineage>
</organism>
<protein>
    <submittedName>
        <fullName evidence="2">M-phase phosphoprotein 6, animal type</fullName>
    </submittedName>
</protein>
<evidence type="ECO:0000313" key="2">
    <source>
        <dbReference type="EMBL" id="GJJ68988.1"/>
    </source>
</evidence>
<dbReference type="Pfam" id="PF10175">
    <property type="entry name" value="MPP6"/>
    <property type="match status" value="1"/>
</dbReference>
<dbReference type="PANTHER" id="PTHR13582:SF0">
    <property type="entry name" value="M-PHASE PHOSPHOPROTEIN 6"/>
    <property type="match status" value="1"/>
</dbReference>
<dbReference type="GO" id="GO:0000460">
    <property type="term" value="P:maturation of 5.8S rRNA"/>
    <property type="evidence" value="ECO:0007669"/>
    <property type="project" value="TreeGrafter"/>
</dbReference>
<dbReference type="InterPro" id="IPR019324">
    <property type="entry name" value="MPP6"/>
</dbReference>
<gene>
    <name evidence="2" type="ORF">EMPS_01334</name>
</gene>